<gene>
    <name evidence="1" type="ORF">SISSUDRAFT_1067906</name>
</gene>
<sequence>MLLEQKLFDWFYMYNWCWPDDHLIGEDKPVNGPDQLGFNGCLAIAARWAECNDNRSGLSEILADIVKFFDENFDIREHLHLYNSALPFTVRNNWVHSQYSCQYQDAFEVISDLLKSSASPKSDKIVLRFSGPERPLDRAVRNLHLRFSPDSNYLVVRASCEKKFYLLDSESLETVWTEDLPGARDHYSPICFSPDSTRVVWIGNSGEIIQKTVDGKRTYSGSRIKETLEYGDFMIMTNDNRYVVTGSSDSFQKWSIETGVCVARQIVCNTRKHGHSHIARIRSVDPKIILIASYASNFSSLQLWNTETLHEICTWEEETGTERLCGLSLGITLSCSSDSSRLYISTGYVNGVLQAREVMTGRHLWNVRLGEISNPDALT</sequence>
<name>A0A165WKL0_9AGAM</name>
<dbReference type="SUPFAM" id="SSF50998">
    <property type="entry name" value="Quinoprotein alcohol dehydrogenase-like"/>
    <property type="match status" value="1"/>
</dbReference>
<evidence type="ECO:0000313" key="2">
    <source>
        <dbReference type="Proteomes" id="UP000076798"/>
    </source>
</evidence>
<dbReference type="EMBL" id="KV428688">
    <property type="protein sequence ID" value="KZT31271.1"/>
    <property type="molecule type" value="Genomic_DNA"/>
</dbReference>
<protein>
    <recommendedName>
        <fullName evidence="3">WD40 repeat-like protein</fullName>
    </recommendedName>
</protein>
<dbReference type="AlphaFoldDB" id="A0A165WKL0"/>
<dbReference type="Proteomes" id="UP000076798">
    <property type="component" value="Unassembled WGS sequence"/>
</dbReference>
<reference evidence="1 2" key="1">
    <citation type="journal article" date="2016" name="Mol. Biol. Evol.">
        <title>Comparative Genomics of Early-Diverging Mushroom-Forming Fungi Provides Insights into the Origins of Lignocellulose Decay Capabilities.</title>
        <authorList>
            <person name="Nagy L.G."/>
            <person name="Riley R."/>
            <person name="Tritt A."/>
            <person name="Adam C."/>
            <person name="Daum C."/>
            <person name="Floudas D."/>
            <person name="Sun H."/>
            <person name="Yadav J.S."/>
            <person name="Pangilinan J."/>
            <person name="Larsson K.H."/>
            <person name="Matsuura K."/>
            <person name="Barry K."/>
            <person name="Labutti K."/>
            <person name="Kuo R."/>
            <person name="Ohm R.A."/>
            <person name="Bhattacharya S.S."/>
            <person name="Shirouzu T."/>
            <person name="Yoshinaga Y."/>
            <person name="Martin F.M."/>
            <person name="Grigoriev I.V."/>
            <person name="Hibbett D.S."/>
        </authorList>
    </citation>
    <scope>NUCLEOTIDE SEQUENCE [LARGE SCALE GENOMIC DNA]</scope>
    <source>
        <strain evidence="1 2">HHB10207 ss-3</strain>
    </source>
</reference>
<dbReference type="InterPro" id="IPR011047">
    <property type="entry name" value="Quinoprotein_ADH-like_sf"/>
</dbReference>
<evidence type="ECO:0008006" key="3">
    <source>
        <dbReference type="Google" id="ProtNLM"/>
    </source>
</evidence>
<dbReference type="InterPro" id="IPR015943">
    <property type="entry name" value="WD40/YVTN_repeat-like_dom_sf"/>
</dbReference>
<keyword evidence="2" id="KW-1185">Reference proteome</keyword>
<accession>A0A165WKL0</accession>
<dbReference type="Gene3D" id="2.130.10.10">
    <property type="entry name" value="YVTN repeat-like/Quinoprotein amine dehydrogenase"/>
    <property type="match status" value="1"/>
</dbReference>
<evidence type="ECO:0000313" key="1">
    <source>
        <dbReference type="EMBL" id="KZT31271.1"/>
    </source>
</evidence>
<organism evidence="1 2">
    <name type="scientific">Sistotremastrum suecicum HHB10207 ss-3</name>
    <dbReference type="NCBI Taxonomy" id="1314776"/>
    <lineage>
        <taxon>Eukaryota</taxon>
        <taxon>Fungi</taxon>
        <taxon>Dikarya</taxon>
        <taxon>Basidiomycota</taxon>
        <taxon>Agaricomycotina</taxon>
        <taxon>Agaricomycetes</taxon>
        <taxon>Sistotremastrales</taxon>
        <taxon>Sistotremastraceae</taxon>
        <taxon>Sistotremastrum</taxon>
    </lineage>
</organism>
<proteinExistence type="predicted"/>